<feature type="region of interest" description="Disordered" evidence="1">
    <location>
        <begin position="296"/>
        <end position="331"/>
    </location>
</feature>
<comment type="caution">
    <text evidence="2">The sequence shown here is derived from an EMBL/GenBank/DDBJ whole genome shotgun (WGS) entry which is preliminary data.</text>
</comment>
<keyword evidence="3" id="KW-1185">Reference proteome</keyword>
<evidence type="ECO:0000256" key="1">
    <source>
        <dbReference type="SAM" id="MobiDB-lite"/>
    </source>
</evidence>
<gene>
    <name evidence="2" type="ORF">GIB67_036244</name>
</gene>
<dbReference type="Proteomes" id="UP000541444">
    <property type="component" value="Unassembled WGS sequence"/>
</dbReference>
<evidence type="ECO:0000313" key="2">
    <source>
        <dbReference type="EMBL" id="KAF6170470.1"/>
    </source>
</evidence>
<sequence length="541" mass="60212">MNWKAHPPGNVSAQAPNQTNQYLCGRSPINEMVLSHNLIQNQNHQNNHWRNHPNVGQIRDTMRNTVYESLLKHKKASSWGPTRMENMAICFENILLTRIAVSMEDYLNMEKLEDRLEWLILKMKKQFGAWNIMAPTVGVVSSSGSASNNGSSQGFPVMSLASCDQMNPACSTAYSSGYGSSLYEAVKPFYNGHICSGVCSTTLHGHPSSYGFSNGSSNGFLTNAGSNVGYNNVSKHILFAKQYLNLTCSQTQPMQNFQQSQQQTSTCMQTQPMQHRLQSQQLSVSGSFLLNGVSASTSTTDGSKYYGRADNDADSGTREAPSDDMSEDLENSRQYSDLAKQYNGTRQSYNDAWTVTNNTLEDILNPRKYLKVESFNGTSRLRAPSIDQPCLRQGLPIVKQEFEESKPFTPKIEEVKKDFSRSSSETHALVNEIGKDFSEGSPEVKPSGDSASMKEIATCSNQGDAHVDTKFNYAKTEIEPEVTAVMADHVDRKNSEKQTMKVITLTETFTSEQIKEHIASLKLWVGQVDFSKSLNMLLMLF</sequence>
<dbReference type="EMBL" id="JACGCM010000581">
    <property type="protein sequence ID" value="KAF6170470.1"/>
    <property type="molecule type" value="Genomic_DNA"/>
</dbReference>
<evidence type="ECO:0000313" key="3">
    <source>
        <dbReference type="Proteomes" id="UP000541444"/>
    </source>
</evidence>
<reference evidence="2 3" key="1">
    <citation type="journal article" date="2020" name="IScience">
        <title>Genome Sequencing of the Endangered Kingdonia uniflora (Circaeasteraceae, Ranunculales) Reveals Potential Mechanisms of Evolutionary Specialization.</title>
        <authorList>
            <person name="Sun Y."/>
            <person name="Deng T."/>
            <person name="Zhang A."/>
            <person name="Moore M.J."/>
            <person name="Landis J.B."/>
            <person name="Lin N."/>
            <person name="Zhang H."/>
            <person name="Zhang X."/>
            <person name="Huang J."/>
            <person name="Zhang X."/>
            <person name="Sun H."/>
            <person name="Wang H."/>
        </authorList>
    </citation>
    <scope>NUCLEOTIDE SEQUENCE [LARGE SCALE GENOMIC DNA]</scope>
    <source>
        <strain evidence="2">TB1705</strain>
        <tissue evidence="2">Leaf</tissue>
    </source>
</reference>
<dbReference type="AlphaFoldDB" id="A0A7J7NTU6"/>
<name>A0A7J7NTU6_9MAGN</name>
<organism evidence="2 3">
    <name type="scientific">Kingdonia uniflora</name>
    <dbReference type="NCBI Taxonomy" id="39325"/>
    <lineage>
        <taxon>Eukaryota</taxon>
        <taxon>Viridiplantae</taxon>
        <taxon>Streptophyta</taxon>
        <taxon>Embryophyta</taxon>
        <taxon>Tracheophyta</taxon>
        <taxon>Spermatophyta</taxon>
        <taxon>Magnoliopsida</taxon>
        <taxon>Ranunculales</taxon>
        <taxon>Circaeasteraceae</taxon>
        <taxon>Kingdonia</taxon>
    </lineage>
</organism>
<protein>
    <submittedName>
        <fullName evidence="2">Uncharacterized protein</fullName>
    </submittedName>
</protein>
<proteinExistence type="predicted"/>
<feature type="region of interest" description="Disordered" evidence="1">
    <location>
        <begin position="432"/>
        <end position="451"/>
    </location>
</feature>
<accession>A0A7J7NTU6</accession>
<feature type="compositionally biased region" description="Basic and acidic residues" evidence="1">
    <location>
        <begin position="307"/>
        <end position="321"/>
    </location>
</feature>